<evidence type="ECO:0000313" key="2">
    <source>
        <dbReference type="EMBL" id="TWP50285.1"/>
    </source>
</evidence>
<name>A0A563ERB2_9PSEU</name>
<evidence type="ECO:0000313" key="3">
    <source>
        <dbReference type="Proteomes" id="UP000316639"/>
    </source>
</evidence>
<dbReference type="PROSITE" id="PS51354">
    <property type="entry name" value="GLUTAREDOXIN_2"/>
    <property type="match status" value="1"/>
</dbReference>
<dbReference type="InterPro" id="IPR036249">
    <property type="entry name" value="Thioredoxin-like_sf"/>
</dbReference>
<dbReference type="Pfam" id="PF00462">
    <property type="entry name" value="Glutaredoxin"/>
    <property type="match status" value="1"/>
</dbReference>
<dbReference type="AlphaFoldDB" id="A0A563ERB2"/>
<comment type="caution">
    <text evidence="2">The sequence shown here is derived from an EMBL/GenBank/DDBJ whole genome shotgun (WGS) entry which is preliminary data.</text>
</comment>
<dbReference type="CDD" id="cd02976">
    <property type="entry name" value="NrdH"/>
    <property type="match status" value="1"/>
</dbReference>
<organism evidence="2 3">
    <name type="scientific">Lentzea tibetensis</name>
    <dbReference type="NCBI Taxonomy" id="2591470"/>
    <lineage>
        <taxon>Bacteria</taxon>
        <taxon>Bacillati</taxon>
        <taxon>Actinomycetota</taxon>
        <taxon>Actinomycetes</taxon>
        <taxon>Pseudonocardiales</taxon>
        <taxon>Pseudonocardiaceae</taxon>
        <taxon>Lentzea</taxon>
    </lineage>
</organism>
<gene>
    <name evidence="2" type="ORF">FKR81_21540</name>
</gene>
<dbReference type="InterPro" id="IPR002109">
    <property type="entry name" value="Glutaredoxin"/>
</dbReference>
<dbReference type="OrthoDB" id="8991911at2"/>
<proteinExistence type="predicted"/>
<evidence type="ECO:0000259" key="1">
    <source>
        <dbReference type="Pfam" id="PF00462"/>
    </source>
</evidence>
<dbReference type="PANTHER" id="PTHR34386:SF1">
    <property type="entry name" value="GLUTAREDOXIN-LIKE PROTEIN NRDH"/>
    <property type="match status" value="1"/>
</dbReference>
<sequence>MGETGIVMYGAEWCGDCRRAKSWLTRNDVPFTYVDVEHDDEARDRAIGIAGRKNIPVVVLPNGDFLVEPTDTQLAAAITA</sequence>
<dbReference type="RefSeq" id="WP_146353908.1">
    <property type="nucleotide sequence ID" value="NZ_VOBR01000013.1"/>
</dbReference>
<accession>A0A563ERB2</accession>
<keyword evidence="3" id="KW-1185">Reference proteome</keyword>
<dbReference type="GO" id="GO:0009055">
    <property type="term" value="F:electron transfer activity"/>
    <property type="evidence" value="ECO:0007669"/>
    <property type="project" value="TreeGrafter"/>
</dbReference>
<protein>
    <submittedName>
        <fullName evidence="2">Glutaredoxin family protein</fullName>
    </submittedName>
</protein>
<dbReference type="GO" id="GO:0045454">
    <property type="term" value="P:cell redox homeostasis"/>
    <property type="evidence" value="ECO:0007669"/>
    <property type="project" value="TreeGrafter"/>
</dbReference>
<dbReference type="SUPFAM" id="SSF52833">
    <property type="entry name" value="Thioredoxin-like"/>
    <property type="match status" value="1"/>
</dbReference>
<reference evidence="2 3" key="1">
    <citation type="submission" date="2019-07" db="EMBL/GenBank/DDBJ databases">
        <title>Lentzea xizangensis sp. nov., isolated from Qinghai-Tibetan Plateau Soils.</title>
        <authorList>
            <person name="Huang J."/>
        </authorList>
    </citation>
    <scope>NUCLEOTIDE SEQUENCE [LARGE SCALE GENOMIC DNA]</scope>
    <source>
        <strain evidence="2 3">FXJ1.1311</strain>
    </source>
</reference>
<dbReference type="EMBL" id="VOBR01000013">
    <property type="protein sequence ID" value="TWP50285.1"/>
    <property type="molecule type" value="Genomic_DNA"/>
</dbReference>
<dbReference type="InterPro" id="IPR051548">
    <property type="entry name" value="Grx-like_ET"/>
</dbReference>
<dbReference type="PANTHER" id="PTHR34386">
    <property type="entry name" value="GLUTAREDOXIN"/>
    <property type="match status" value="1"/>
</dbReference>
<dbReference type="Proteomes" id="UP000316639">
    <property type="component" value="Unassembled WGS sequence"/>
</dbReference>
<feature type="domain" description="Glutaredoxin" evidence="1">
    <location>
        <begin position="6"/>
        <end position="64"/>
    </location>
</feature>
<dbReference type="Gene3D" id="3.40.30.10">
    <property type="entry name" value="Glutaredoxin"/>
    <property type="match status" value="1"/>
</dbReference>